<dbReference type="PANTHER" id="PTHR30619">
    <property type="entry name" value="DNA INTERNALIZATION/COMPETENCE PROTEIN COMEC/REC2"/>
    <property type="match status" value="1"/>
</dbReference>
<dbReference type="InterPro" id="IPR036866">
    <property type="entry name" value="RibonucZ/Hydroxyglut_hydro"/>
</dbReference>
<dbReference type="InterPro" id="IPR052159">
    <property type="entry name" value="Competence_DNA_uptake"/>
</dbReference>
<feature type="region of interest" description="Disordered" evidence="1">
    <location>
        <begin position="132"/>
        <end position="194"/>
    </location>
</feature>
<dbReference type="SMART" id="SM00849">
    <property type="entry name" value="Lactamase_B"/>
    <property type="match status" value="1"/>
</dbReference>
<protein>
    <recommendedName>
        <fullName evidence="2">Metallo-beta-lactamase domain-containing protein</fullName>
    </recommendedName>
</protein>
<evidence type="ECO:0000259" key="2">
    <source>
        <dbReference type="SMART" id="SM00849"/>
    </source>
</evidence>
<organism evidence="3 4">
    <name type="scientific">Rothia nasimurium</name>
    <dbReference type="NCBI Taxonomy" id="85336"/>
    <lineage>
        <taxon>Bacteria</taxon>
        <taxon>Bacillati</taxon>
        <taxon>Actinomycetota</taxon>
        <taxon>Actinomycetes</taxon>
        <taxon>Micrococcales</taxon>
        <taxon>Micrococcaceae</taxon>
        <taxon>Rothia</taxon>
    </lineage>
</organism>
<dbReference type="PANTHER" id="PTHR30619:SF1">
    <property type="entry name" value="RECOMBINATION PROTEIN 2"/>
    <property type="match status" value="1"/>
</dbReference>
<feature type="domain" description="Metallo-beta-lactamase" evidence="2">
    <location>
        <begin position="47"/>
        <end position="275"/>
    </location>
</feature>
<feature type="compositionally biased region" description="Low complexity" evidence="1">
    <location>
        <begin position="156"/>
        <end position="165"/>
    </location>
</feature>
<dbReference type="Proteomes" id="UP000192359">
    <property type="component" value="Unassembled WGS sequence"/>
</dbReference>
<reference evidence="3 4" key="1">
    <citation type="submission" date="2016-05" db="EMBL/GenBank/DDBJ databases">
        <title>Draft genome sequence of a porcine commensal Rothia nasimurium.</title>
        <authorList>
            <person name="Gaiser R.A."/>
            <person name="Van Baarlen P."/>
            <person name="Wells J.M."/>
        </authorList>
    </citation>
    <scope>NUCLEOTIDE SEQUENCE [LARGE SCALE GENOMIC DNA]</scope>
    <source>
        <strain evidence="3 4">PT-32</strain>
    </source>
</reference>
<keyword evidence="4" id="KW-1185">Reference proteome</keyword>
<dbReference type="RefSeq" id="WP_180377804.1">
    <property type="nucleotide sequence ID" value="NZ_LXWF01000011.1"/>
</dbReference>
<evidence type="ECO:0000256" key="1">
    <source>
        <dbReference type="SAM" id="MobiDB-lite"/>
    </source>
</evidence>
<name>A0A1Y1RQE4_9MICC</name>
<dbReference type="Gene3D" id="3.60.15.10">
    <property type="entry name" value="Ribonuclease Z/Hydroxyacylglutathione hydrolase-like"/>
    <property type="match status" value="1"/>
</dbReference>
<evidence type="ECO:0000313" key="3">
    <source>
        <dbReference type="EMBL" id="ORC22016.1"/>
    </source>
</evidence>
<gene>
    <name evidence="3" type="ORF">A7979_00385</name>
</gene>
<accession>A0A1Y1RQE4</accession>
<sequence length="321" mass="34343">MRYQKLLRNLLLAAIGLLLVLLLAQRQAGSQLVAPTTWQWISCDVGQGDAHLIRTGPESAYLLDTGNNYSALTECLSWAGVRELDAIVLTHAHSDHDGAVQHISQRFPSAPVMTSAHYDGQLMGALQLSRDGNHRRIGGTEEQSSQQQGHSGPGHSGSPHGYPESADQESNTHGTVLWPPAEPQQVPGKTGSSSRINNTSLVIYWTVKPRGPGQRSLTVLSTGDLEADAAHRLLSLSAGDLEANVLKIAHHGSASSGTDLITATQPVLTLIPVGRDNPHGHPHHEITDYLAERQLTALRTDTHGHIAVTSGHQGLTVATSR</sequence>
<feature type="compositionally biased region" description="Low complexity" evidence="1">
    <location>
        <begin position="140"/>
        <end position="150"/>
    </location>
</feature>
<proteinExistence type="predicted"/>
<dbReference type="Pfam" id="PF00753">
    <property type="entry name" value="Lactamase_B"/>
    <property type="match status" value="1"/>
</dbReference>
<dbReference type="SUPFAM" id="SSF56281">
    <property type="entry name" value="Metallo-hydrolase/oxidoreductase"/>
    <property type="match status" value="1"/>
</dbReference>
<dbReference type="EMBL" id="LXWF01000011">
    <property type="protein sequence ID" value="ORC22016.1"/>
    <property type="molecule type" value="Genomic_DNA"/>
</dbReference>
<comment type="caution">
    <text evidence="3">The sequence shown here is derived from an EMBL/GenBank/DDBJ whole genome shotgun (WGS) entry which is preliminary data.</text>
</comment>
<evidence type="ECO:0000313" key="4">
    <source>
        <dbReference type="Proteomes" id="UP000192359"/>
    </source>
</evidence>
<dbReference type="AlphaFoldDB" id="A0A1Y1RQE4"/>
<dbReference type="InterPro" id="IPR001279">
    <property type="entry name" value="Metallo-B-lactamas"/>
</dbReference>